<keyword evidence="4 6" id="KW-1133">Transmembrane helix</keyword>
<evidence type="ECO:0000256" key="2">
    <source>
        <dbReference type="ARBA" id="ARBA00022475"/>
    </source>
</evidence>
<dbReference type="Proteomes" id="UP000515804">
    <property type="component" value="Chromosome"/>
</dbReference>
<dbReference type="AlphaFoldDB" id="A0A7G9SUA2"/>
<sequence>MPDDTVPAAAPTKPHALIGWRLLALLYDALPVIALWMLASTAFTVGYTFLGHHPPRENIAPFSALQWLLWLCCWMITGLYAALSWRGGGQTLGMRPWRLRIVDLSGNVPNGKALWRRYAVASLSLLLGGLGFWWAWIDRDGLTWHDRASGTRLIRQPKRRPVSPSAV</sequence>
<evidence type="ECO:0000256" key="6">
    <source>
        <dbReference type="SAM" id="Phobius"/>
    </source>
</evidence>
<accession>A0A7G9SUA2</accession>
<evidence type="ECO:0000256" key="5">
    <source>
        <dbReference type="ARBA" id="ARBA00023136"/>
    </source>
</evidence>
<evidence type="ECO:0000256" key="4">
    <source>
        <dbReference type="ARBA" id="ARBA00022989"/>
    </source>
</evidence>
<dbReference type="InterPro" id="IPR010432">
    <property type="entry name" value="RDD"/>
</dbReference>
<keyword evidence="5 6" id="KW-0472">Membrane</keyword>
<feature type="transmembrane region" description="Helical" evidence="6">
    <location>
        <begin position="118"/>
        <end position="137"/>
    </location>
</feature>
<protein>
    <submittedName>
        <fullName evidence="8">RDD family protein</fullName>
    </submittedName>
</protein>
<name>A0A7G9SUA2_9GAMM</name>
<dbReference type="PANTHER" id="PTHR36115:SF10">
    <property type="entry name" value="RDD DOMAIN-CONTAINING PROTEIN"/>
    <property type="match status" value="1"/>
</dbReference>
<feature type="domain" description="RDD" evidence="7">
    <location>
        <begin position="17"/>
        <end position="150"/>
    </location>
</feature>
<feature type="transmembrane region" description="Helical" evidence="6">
    <location>
        <begin position="22"/>
        <end position="47"/>
    </location>
</feature>
<evidence type="ECO:0000313" key="8">
    <source>
        <dbReference type="EMBL" id="QNN71427.1"/>
    </source>
</evidence>
<dbReference type="Pfam" id="PF06271">
    <property type="entry name" value="RDD"/>
    <property type="match status" value="1"/>
</dbReference>
<keyword evidence="3 6" id="KW-0812">Transmembrane</keyword>
<dbReference type="GO" id="GO:0005886">
    <property type="term" value="C:plasma membrane"/>
    <property type="evidence" value="ECO:0007669"/>
    <property type="project" value="UniProtKB-SubCell"/>
</dbReference>
<organism evidence="8 9">
    <name type="scientific">Thermomonas carbonis</name>
    <dbReference type="NCBI Taxonomy" id="1463158"/>
    <lineage>
        <taxon>Bacteria</taxon>
        <taxon>Pseudomonadati</taxon>
        <taxon>Pseudomonadota</taxon>
        <taxon>Gammaproteobacteria</taxon>
        <taxon>Lysobacterales</taxon>
        <taxon>Lysobacteraceae</taxon>
        <taxon>Thermomonas</taxon>
    </lineage>
</organism>
<keyword evidence="2" id="KW-1003">Cell membrane</keyword>
<comment type="subcellular location">
    <subcellularLocation>
        <location evidence="1">Cell membrane</location>
        <topology evidence="1">Multi-pass membrane protein</topology>
    </subcellularLocation>
</comment>
<gene>
    <name evidence="8" type="ORF">H9L16_07785</name>
</gene>
<feature type="transmembrane region" description="Helical" evidence="6">
    <location>
        <begin position="67"/>
        <end position="85"/>
    </location>
</feature>
<dbReference type="PANTHER" id="PTHR36115">
    <property type="entry name" value="PROLINE-RICH ANTIGEN HOMOLOG-RELATED"/>
    <property type="match status" value="1"/>
</dbReference>
<dbReference type="RefSeq" id="WP_187553940.1">
    <property type="nucleotide sequence ID" value="NZ_BMZL01000002.1"/>
</dbReference>
<dbReference type="InterPro" id="IPR051791">
    <property type="entry name" value="Pra-immunoreactive"/>
</dbReference>
<evidence type="ECO:0000313" key="9">
    <source>
        <dbReference type="Proteomes" id="UP000515804"/>
    </source>
</evidence>
<evidence type="ECO:0000259" key="7">
    <source>
        <dbReference type="Pfam" id="PF06271"/>
    </source>
</evidence>
<proteinExistence type="predicted"/>
<reference evidence="8 9" key="1">
    <citation type="submission" date="2020-08" db="EMBL/GenBank/DDBJ databases">
        <title>Genome sequence of Thermomonas carbonis KCTC 42013T.</title>
        <authorList>
            <person name="Hyun D.-W."/>
            <person name="Bae J.-W."/>
        </authorList>
    </citation>
    <scope>NUCLEOTIDE SEQUENCE [LARGE SCALE GENOMIC DNA]</scope>
    <source>
        <strain evidence="8 9">KCTC 42013</strain>
    </source>
</reference>
<keyword evidence="9" id="KW-1185">Reference proteome</keyword>
<dbReference type="KEGG" id="tcn:H9L16_07785"/>
<evidence type="ECO:0000256" key="1">
    <source>
        <dbReference type="ARBA" id="ARBA00004651"/>
    </source>
</evidence>
<evidence type="ECO:0000256" key="3">
    <source>
        <dbReference type="ARBA" id="ARBA00022692"/>
    </source>
</evidence>
<dbReference type="EMBL" id="CP060719">
    <property type="protein sequence ID" value="QNN71427.1"/>
    <property type="molecule type" value="Genomic_DNA"/>
</dbReference>